<keyword evidence="2" id="KW-1133">Transmembrane helix</keyword>
<sequence length="151" mass="16508">MTASADRGDAICERVSLTHAKRRTHHRGRCKEEQNILTALLFNAVIYNIAAFPLADQPRRTQTFNPSAWEQIQESAGEVKRGCCPGACWITANVLSGGFLLNSSAALLLWKPEAAGGAAHTKANKQAQEERRTPPPPHRSFTFRATPPCDG</sequence>
<accession>A0A834FNA7</accession>
<evidence type="ECO:0000256" key="1">
    <source>
        <dbReference type="SAM" id="MobiDB-lite"/>
    </source>
</evidence>
<feature type="region of interest" description="Disordered" evidence="1">
    <location>
        <begin position="118"/>
        <end position="151"/>
    </location>
</feature>
<gene>
    <name evidence="3" type="ORF">FQA47_015995</name>
</gene>
<proteinExistence type="predicted"/>
<dbReference type="AlphaFoldDB" id="A0A834FNA7"/>
<name>A0A834FNA7_ORYME</name>
<dbReference type="Proteomes" id="UP000646548">
    <property type="component" value="Unassembled WGS sequence"/>
</dbReference>
<keyword evidence="2" id="KW-0472">Membrane</keyword>
<organism evidence="3 4">
    <name type="scientific">Oryzias melastigma</name>
    <name type="common">Marine medaka</name>
    <dbReference type="NCBI Taxonomy" id="30732"/>
    <lineage>
        <taxon>Eukaryota</taxon>
        <taxon>Metazoa</taxon>
        <taxon>Chordata</taxon>
        <taxon>Craniata</taxon>
        <taxon>Vertebrata</taxon>
        <taxon>Euteleostomi</taxon>
        <taxon>Actinopterygii</taxon>
        <taxon>Neopterygii</taxon>
        <taxon>Teleostei</taxon>
        <taxon>Neoteleostei</taxon>
        <taxon>Acanthomorphata</taxon>
        <taxon>Ovalentaria</taxon>
        <taxon>Atherinomorphae</taxon>
        <taxon>Beloniformes</taxon>
        <taxon>Adrianichthyidae</taxon>
        <taxon>Oryziinae</taxon>
        <taxon>Oryzias</taxon>
    </lineage>
</organism>
<feature type="transmembrane region" description="Helical" evidence="2">
    <location>
        <begin position="36"/>
        <end position="55"/>
    </location>
</feature>
<comment type="caution">
    <text evidence="3">The sequence shown here is derived from an EMBL/GenBank/DDBJ whole genome shotgun (WGS) entry which is preliminary data.</text>
</comment>
<evidence type="ECO:0000313" key="3">
    <source>
        <dbReference type="EMBL" id="KAF6737263.1"/>
    </source>
</evidence>
<keyword evidence="2" id="KW-0812">Transmembrane</keyword>
<evidence type="ECO:0000313" key="4">
    <source>
        <dbReference type="Proteomes" id="UP000646548"/>
    </source>
</evidence>
<protein>
    <submittedName>
        <fullName evidence="3">Uncharacterized protein</fullName>
    </submittedName>
</protein>
<reference evidence="3" key="1">
    <citation type="journal article" name="BMC Genomics">
        <title>Long-read sequencing and de novo genome assembly of marine medaka (Oryzias melastigma).</title>
        <authorList>
            <person name="Liang P."/>
            <person name="Saqib H.S.A."/>
            <person name="Ni X."/>
            <person name="Shen Y."/>
        </authorList>
    </citation>
    <scope>NUCLEOTIDE SEQUENCE</scope>
    <source>
        <strain evidence="3">Bigg-433</strain>
    </source>
</reference>
<evidence type="ECO:0000256" key="2">
    <source>
        <dbReference type="SAM" id="Phobius"/>
    </source>
</evidence>
<dbReference type="EMBL" id="WKFB01000067">
    <property type="protein sequence ID" value="KAF6737263.1"/>
    <property type="molecule type" value="Genomic_DNA"/>
</dbReference>